<protein>
    <recommendedName>
        <fullName evidence="4">Flagella basal body P-ring formation protein FlgA</fullName>
    </recommendedName>
</protein>
<gene>
    <name evidence="6" type="primary">flgA</name>
    <name evidence="6" type="ORF">ABDJ40_18490</name>
</gene>
<evidence type="ECO:0000256" key="2">
    <source>
        <dbReference type="ARBA" id="ARBA00022729"/>
    </source>
</evidence>
<dbReference type="InterPro" id="IPR041231">
    <property type="entry name" value="FlgA_N"/>
</dbReference>
<proteinExistence type="inferred from homology"/>
<keyword evidence="6" id="KW-0969">Cilium</keyword>
<comment type="caution">
    <text evidence="6">The sequence shown here is derived from an EMBL/GenBank/DDBJ whole genome shotgun (WGS) entry which is preliminary data.</text>
</comment>
<keyword evidence="7" id="KW-1185">Reference proteome</keyword>
<keyword evidence="3 4" id="KW-0574">Periplasm</keyword>
<dbReference type="PROSITE" id="PS50844">
    <property type="entry name" value="AFP_LIKE"/>
    <property type="match status" value="1"/>
</dbReference>
<dbReference type="Gene3D" id="2.30.30.760">
    <property type="match status" value="1"/>
</dbReference>
<evidence type="ECO:0000256" key="3">
    <source>
        <dbReference type="ARBA" id="ARBA00022764"/>
    </source>
</evidence>
<organism evidence="6 7">
    <name type="scientific">Roseateles flavus</name>
    <dbReference type="NCBI Taxonomy" id="3149041"/>
    <lineage>
        <taxon>Bacteria</taxon>
        <taxon>Pseudomonadati</taxon>
        <taxon>Pseudomonadota</taxon>
        <taxon>Betaproteobacteria</taxon>
        <taxon>Burkholderiales</taxon>
        <taxon>Sphaerotilaceae</taxon>
        <taxon>Roseateles</taxon>
    </lineage>
</organism>
<sequence>MFNRSHSLQRTARWLAALLLGLCCGPWAQAQVQAQGQGLEPWRQVLQQTAQQAASQLNREFGAAARVVVELGQADPRLRLAPCQRAEPYLLPGMKLWGRSRIGLRCVEGASRWNVSLPLTVHVFAPALVAVGPLDAGTVLSAEQLRLAEVDIAAEPGAVFTDVAALLGRSLGRPVQAGEVLRSGSLRQRQWFAAGTQVKVTARGAGFAIAGEGQALNQGLDGQDVRVRFENGRTVTGRAIGEREVEVLL</sequence>
<keyword evidence="4" id="KW-1005">Bacterial flagellum biogenesis</keyword>
<comment type="function">
    <text evidence="4">Involved in the assembly process of the P-ring formation. It may associate with FlgF on the rod constituting a structure essential for the P-ring assembly or may act as a modulator protein for the P-ring assembly.</text>
</comment>
<dbReference type="InterPro" id="IPR017585">
    <property type="entry name" value="SAF_FlgA"/>
</dbReference>
<dbReference type="Pfam" id="PF13144">
    <property type="entry name" value="ChapFlgA"/>
    <property type="match status" value="1"/>
</dbReference>
<comment type="similarity">
    <text evidence="4">Belongs to the FlgA family.</text>
</comment>
<dbReference type="CDD" id="cd11614">
    <property type="entry name" value="SAF_CpaB_FlgA_like"/>
    <property type="match status" value="1"/>
</dbReference>
<feature type="chain" id="PRO_5044952699" description="Flagella basal body P-ring formation protein FlgA" evidence="4">
    <location>
        <begin position="31"/>
        <end position="249"/>
    </location>
</feature>
<dbReference type="InterPro" id="IPR039246">
    <property type="entry name" value="Flagellar_FlgA"/>
</dbReference>
<dbReference type="EMBL" id="JBDPZC010000009">
    <property type="protein sequence ID" value="MEO3714761.1"/>
    <property type="molecule type" value="Genomic_DNA"/>
</dbReference>
<dbReference type="SMART" id="SM00858">
    <property type="entry name" value="SAF"/>
    <property type="match status" value="1"/>
</dbReference>
<dbReference type="InterPro" id="IPR013974">
    <property type="entry name" value="SAF"/>
</dbReference>
<dbReference type="InterPro" id="IPR006190">
    <property type="entry name" value="SAF_AFP_Neu5Ac"/>
</dbReference>
<dbReference type="Pfam" id="PF17656">
    <property type="entry name" value="ChapFlgA_N"/>
    <property type="match status" value="1"/>
</dbReference>
<feature type="signal peptide" evidence="4">
    <location>
        <begin position="1"/>
        <end position="30"/>
    </location>
</feature>
<evidence type="ECO:0000256" key="4">
    <source>
        <dbReference type="RuleBase" id="RU362063"/>
    </source>
</evidence>
<keyword evidence="6" id="KW-0966">Cell projection</keyword>
<evidence type="ECO:0000256" key="1">
    <source>
        <dbReference type="ARBA" id="ARBA00004418"/>
    </source>
</evidence>
<evidence type="ECO:0000313" key="7">
    <source>
        <dbReference type="Proteomes" id="UP001462640"/>
    </source>
</evidence>
<evidence type="ECO:0000259" key="5">
    <source>
        <dbReference type="PROSITE" id="PS50844"/>
    </source>
</evidence>
<accession>A0ABV0GI77</accession>
<dbReference type="NCBIfam" id="TIGR03170">
    <property type="entry name" value="flgA_cterm"/>
    <property type="match status" value="1"/>
</dbReference>
<feature type="domain" description="AFP-like" evidence="5">
    <location>
        <begin position="127"/>
        <end position="189"/>
    </location>
</feature>
<dbReference type="PANTHER" id="PTHR36307">
    <property type="entry name" value="FLAGELLA BASAL BODY P-RING FORMATION PROTEIN FLGA"/>
    <property type="match status" value="1"/>
</dbReference>
<keyword evidence="6" id="KW-0282">Flagellum</keyword>
<dbReference type="RefSeq" id="WP_347611833.1">
    <property type="nucleotide sequence ID" value="NZ_JBDPZC010000009.1"/>
</dbReference>
<dbReference type="Proteomes" id="UP001462640">
    <property type="component" value="Unassembled WGS sequence"/>
</dbReference>
<dbReference type="Gene3D" id="3.90.1210.10">
    <property type="entry name" value="Antifreeze-like/N-acetylneuraminic acid synthase C-terminal domain"/>
    <property type="match status" value="1"/>
</dbReference>
<reference evidence="6 7" key="1">
    <citation type="submission" date="2024-05" db="EMBL/GenBank/DDBJ databases">
        <title>Roseateles sp. 2.12 16S ribosomal RNA gene Genome sequencing and assembly.</title>
        <authorList>
            <person name="Woo H."/>
        </authorList>
    </citation>
    <scope>NUCLEOTIDE SEQUENCE [LARGE SCALE GENOMIC DNA]</scope>
    <source>
        <strain evidence="6 7">2.12</strain>
    </source>
</reference>
<comment type="subcellular location">
    <subcellularLocation>
        <location evidence="1 4">Periplasm</location>
    </subcellularLocation>
</comment>
<dbReference type="PANTHER" id="PTHR36307:SF1">
    <property type="entry name" value="FLAGELLA BASAL BODY P-RING FORMATION PROTEIN FLGA"/>
    <property type="match status" value="1"/>
</dbReference>
<keyword evidence="2 4" id="KW-0732">Signal</keyword>
<evidence type="ECO:0000313" key="6">
    <source>
        <dbReference type="EMBL" id="MEO3714761.1"/>
    </source>
</evidence>
<name>A0ABV0GI77_9BURK</name>